<protein>
    <recommendedName>
        <fullName evidence="6">Dihydrolipoamide acetyltransferase component of pyruvate dehydrogenase complex</fullName>
        <ecNumber evidence="6">2.3.1.-</ecNumber>
    </recommendedName>
</protein>
<evidence type="ECO:0000259" key="7">
    <source>
        <dbReference type="PROSITE" id="PS50968"/>
    </source>
</evidence>
<dbReference type="PANTHER" id="PTHR43178:SF2">
    <property type="entry name" value="DIHYDROLIPOYLLYSINE-RESIDUE ACETYLTRANSFERASE COMPONENT OF PYRUVATE DEHYDROGENASE COMPLEX"/>
    <property type="match status" value="1"/>
</dbReference>
<organism evidence="8 9">
    <name type="scientific">Glossina pallidipes</name>
    <name type="common">Tsetse fly</name>
    <dbReference type="NCBI Taxonomy" id="7398"/>
    <lineage>
        <taxon>Eukaryota</taxon>
        <taxon>Metazoa</taxon>
        <taxon>Ecdysozoa</taxon>
        <taxon>Arthropoda</taxon>
        <taxon>Hexapoda</taxon>
        <taxon>Insecta</taxon>
        <taxon>Pterygota</taxon>
        <taxon>Neoptera</taxon>
        <taxon>Endopterygota</taxon>
        <taxon>Diptera</taxon>
        <taxon>Brachycera</taxon>
        <taxon>Muscomorpha</taxon>
        <taxon>Hippoboscoidea</taxon>
        <taxon>Glossinidae</taxon>
        <taxon>Glossina</taxon>
    </lineage>
</organism>
<comment type="cofactor">
    <cofactor evidence="1 6">
        <name>(R)-lipoate</name>
        <dbReference type="ChEBI" id="CHEBI:83088"/>
    </cofactor>
</comment>
<dbReference type="EC" id="2.3.1.-" evidence="6"/>
<dbReference type="VEuPathDB" id="VectorBase:GPAI000795"/>
<dbReference type="GO" id="GO:0005737">
    <property type="term" value="C:cytoplasm"/>
    <property type="evidence" value="ECO:0007669"/>
    <property type="project" value="TreeGrafter"/>
</dbReference>
<dbReference type="InterPro" id="IPR023213">
    <property type="entry name" value="CAT-like_dom_sf"/>
</dbReference>
<dbReference type="GO" id="GO:0031405">
    <property type="term" value="F:lipoic acid binding"/>
    <property type="evidence" value="ECO:0007669"/>
    <property type="project" value="TreeGrafter"/>
</dbReference>
<dbReference type="Pfam" id="PF00198">
    <property type="entry name" value="2-oxoacid_dh"/>
    <property type="match status" value="1"/>
</dbReference>
<dbReference type="EnsemblMetazoa" id="GPAI000795-RA">
    <property type="protein sequence ID" value="GPAI000795-PA"/>
    <property type="gene ID" value="GPAI000795"/>
</dbReference>
<dbReference type="GO" id="GO:0016407">
    <property type="term" value="F:acetyltransferase activity"/>
    <property type="evidence" value="ECO:0007669"/>
    <property type="project" value="TreeGrafter"/>
</dbReference>
<evidence type="ECO:0000313" key="8">
    <source>
        <dbReference type="EnsemblMetazoa" id="GPAI000795-PA"/>
    </source>
</evidence>
<reference evidence="9" key="1">
    <citation type="submission" date="2014-03" db="EMBL/GenBank/DDBJ databases">
        <authorList>
            <person name="Aksoy S."/>
            <person name="Warren W."/>
            <person name="Wilson R.K."/>
        </authorList>
    </citation>
    <scope>NUCLEOTIDE SEQUENCE [LARGE SCALE GENOMIC DNA]</scope>
    <source>
        <strain evidence="9">IAEA</strain>
    </source>
</reference>
<accession>A0A1A9Z1C9</accession>
<dbReference type="AlphaFoldDB" id="A0A1A9Z1C9"/>
<dbReference type="CDD" id="cd06849">
    <property type="entry name" value="lipoyl_domain"/>
    <property type="match status" value="1"/>
</dbReference>
<evidence type="ECO:0000256" key="1">
    <source>
        <dbReference type="ARBA" id="ARBA00001938"/>
    </source>
</evidence>
<keyword evidence="4 6" id="KW-0450">Lipoyl</keyword>
<dbReference type="InterPro" id="IPR001078">
    <property type="entry name" value="2-oxoacid_DH_actylTfrase"/>
</dbReference>
<dbReference type="Pfam" id="PF00364">
    <property type="entry name" value="Biotin_lipoyl"/>
    <property type="match status" value="1"/>
</dbReference>
<evidence type="ECO:0000256" key="6">
    <source>
        <dbReference type="RuleBase" id="RU003423"/>
    </source>
</evidence>
<dbReference type="FunFam" id="2.40.50.100:FF:000009">
    <property type="entry name" value="Acetyltransferase component of pyruvate dehydrogenase complex"/>
    <property type="match status" value="1"/>
</dbReference>
<evidence type="ECO:0000256" key="5">
    <source>
        <dbReference type="ARBA" id="ARBA00023315"/>
    </source>
</evidence>
<dbReference type="Gene3D" id="2.40.50.100">
    <property type="match status" value="1"/>
</dbReference>
<dbReference type="InterPro" id="IPR000089">
    <property type="entry name" value="Biotin_lipoyl"/>
</dbReference>
<dbReference type="PANTHER" id="PTHR43178">
    <property type="entry name" value="DIHYDROLIPOAMIDE ACETYLTRANSFERASE COMPONENT OF PYRUVATE DEHYDROGENASE COMPLEX"/>
    <property type="match status" value="1"/>
</dbReference>
<dbReference type="Gene3D" id="3.30.559.10">
    <property type="entry name" value="Chloramphenicol acetyltransferase-like domain"/>
    <property type="match status" value="1"/>
</dbReference>
<dbReference type="Proteomes" id="UP000092445">
    <property type="component" value="Unassembled WGS sequence"/>
</dbReference>
<dbReference type="GO" id="GO:0006086">
    <property type="term" value="P:pyruvate decarboxylation to acetyl-CoA"/>
    <property type="evidence" value="ECO:0007669"/>
    <property type="project" value="TreeGrafter"/>
</dbReference>
<dbReference type="InterPro" id="IPR011053">
    <property type="entry name" value="Single_hybrid_motif"/>
</dbReference>
<reference evidence="8" key="2">
    <citation type="submission" date="2020-05" db="UniProtKB">
        <authorList>
            <consortium name="EnsemblMetazoa"/>
        </authorList>
    </citation>
    <scope>IDENTIFICATION</scope>
    <source>
        <strain evidence="8">IAEA</strain>
    </source>
</reference>
<feature type="domain" description="Lipoyl-binding" evidence="7">
    <location>
        <begin position="2"/>
        <end position="75"/>
    </location>
</feature>
<keyword evidence="5 6" id="KW-0012">Acyltransferase</keyword>
<evidence type="ECO:0000256" key="3">
    <source>
        <dbReference type="ARBA" id="ARBA00022679"/>
    </source>
</evidence>
<dbReference type="PROSITE" id="PS50968">
    <property type="entry name" value="BIOTINYL_LIPOYL"/>
    <property type="match status" value="1"/>
</dbReference>
<dbReference type="SUPFAM" id="SSF51230">
    <property type="entry name" value="Single hybrid motif"/>
    <property type="match status" value="2"/>
</dbReference>
<dbReference type="STRING" id="7398.A0A1A9Z1C9"/>
<evidence type="ECO:0000256" key="2">
    <source>
        <dbReference type="ARBA" id="ARBA00007317"/>
    </source>
</evidence>
<comment type="similarity">
    <text evidence="2 6">Belongs to the 2-oxoacid dehydrogenase family.</text>
</comment>
<name>A0A1A9Z1C9_GLOPL</name>
<dbReference type="InterPro" id="IPR050743">
    <property type="entry name" value="2-oxoacid_DH_E2_comp"/>
</dbReference>
<dbReference type="SUPFAM" id="SSF52777">
    <property type="entry name" value="CoA-dependent acyltransferases"/>
    <property type="match status" value="1"/>
</dbReference>
<evidence type="ECO:0000313" key="9">
    <source>
        <dbReference type="Proteomes" id="UP000092445"/>
    </source>
</evidence>
<keyword evidence="9" id="KW-1185">Reference proteome</keyword>
<sequence length="323" mass="35531">MNTVVKIPDIGTEDAEVTEILVKIEDKIKVEQSLITVEGDKASMQIPSPISGIVKKIMVKIGDKVFSNQEIMLFEKLDNNDNLSSSNTLKKVKNELFDSKNKKPKQIYANALGILENAEIINIFVYEKNNISTNYPVLTIQDLKGTRKILSPESGTVKNISIKVGDKINSNTSLSQDQKKIILKQYFNIGIAVNTEQGLVVPIIFHADSKGIIEISQEISYIAEKARSGKLSAKDIKGGCFTISNLGGIGGKEFTPIINSPEVAILGVSQSSIQAIWNGNIFVPRLMLPLSLSYDHRVIDGVEGAKFINFLKNLISDIRLLTL</sequence>
<proteinExistence type="inferred from homology"/>
<keyword evidence="3 6" id="KW-0808">Transferase</keyword>
<evidence type="ECO:0000256" key="4">
    <source>
        <dbReference type="ARBA" id="ARBA00022823"/>
    </source>
</evidence>